<reference evidence="2" key="1">
    <citation type="journal article" date="2014" name="Science">
        <title>Ancient hybridizations among the ancestral genomes of bread wheat.</title>
        <authorList>
            <consortium name="International Wheat Genome Sequencing Consortium,"/>
            <person name="Marcussen T."/>
            <person name="Sandve S.R."/>
            <person name="Heier L."/>
            <person name="Spannagl M."/>
            <person name="Pfeifer M."/>
            <person name="Jakobsen K.S."/>
            <person name="Wulff B.B."/>
            <person name="Steuernagel B."/>
            <person name="Mayer K.F."/>
            <person name="Olsen O.A."/>
        </authorList>
    </citation>
    <scope>NUCLEOTIDE SEQUENCE [LARGE SCALE GENOMIC DNA]</scope>
    <source>
        <strain evidence="2">cv. AL8/78</strain>
    </source>
</reference>
<evidence type="ECO:0000313" key="1">
    <source>
        <dbReference type="EnsemblPlants" id="AET4Gv20143300.12"/>
    </source>
</evidence>
<dbReference type="AlphaFoldDB" id="A0A453HC74"/>
<reference evidence="1" key="5">
    <citation type="journal article" date="2021" name="G3 (Bethesda)">
        <title>Aegilops tauschii genome assembly Aet v5.0 features greater sequence contiguity and improved annotation.</title>
        <authorList>
            <person name="Wang L."/>
            <person name="Zhu T."/>
            <person name="Rodriguez J.C."/>
            <person name="Deal K.R."/>
            <person name="Dubcovsky J."/>
            <person name="McGuire P.E."/>
            <person name="Lux T."/>
            <person name="Spannagl M."/>
            <person name="Mayer K.F.X."/>
            <person name="Baldrich P."/>
            <person name="Meyers B.C."/>
            <person name="Huo N."/>
            <person name="Gu Y.Q."/>
            <person name="Zhou H."/>
            <person name="Devos K.M."/>
            <person name="Bennetzen J.L."/>
            <person name="Unver T."/>
            <person name="Budak H."/>
            <person name="Gulick P.J."/>
            <person name="Galiba G."/>
            <person name="Kalapos B."/>
            <person name="Nelson D.R."/>
            <person name="Li P."/>
            <person name="You F.M."/>
            <person name="Luo M.C."/>
            <person name="Dvorak J."/>
        </authorList>
    </citation>
    <scope>NUCLEOTIDE SEQUENCE [LARGE SCALE GENOMIC DNA]</scope>
    <source>
        <strain evidence="1">cv. AL8/78</strain>
    </source>
</reference>
<name>A0A453HC74_AEGTS</name>
<proteinExistence type="predicted"/>
<keyword evidence="2" id="KW-1185">Reference proteome</keyword>
<dbReference type="Gramene" id="AET4Gv20143300.12">
    <property type="protein sequence ID" value="AET4Gv20143300.12"/>
    <property type="gene ID" value="AET4Gv20143300"/>
</dbReference>
<dbReference type="EnsemblPlants" id="AET4Gv20143300.12">
    <property type="protein sequence ID" value="AET4Gv20143300.12"/>
    <property type="gene ID" value="AET4Gv20143300"/>
</dbReference>
<organism evidence="1 2">
    <name type="scientific">Aegilops tauschii subsp. strangulata</name>
    <name type="common">Goatgrass</name>
    <dbReference type="NCBI Taxonomy" id="200361"/>
    <lineage>
        <taxon>Eukaryota</taxon>
        <taxon>Viridiplantae</taxon>
        <taxon>Streptophyta</taxon>
        <taxon>Embryophyta</taxon>
        <taxon>Tracheophyta</taxon>
        <taxon>Spermatophyta</taxon>
        <taxon>Magnoliopsida</taxon>
        <taxon>Liliopsida</taxon>
        <taxon>Poales</taxon>
        <taxon>Poaceae</taxon>
        <taxon>BOP clade</taxon>
        <taxon>Pooideae</taxon>
        <taxon>Triticodae</taxon>
        <taxon>Triticeae</taxon>
        <taxon>Triticinae</taxon>
        <taxon>Aegilops</taxon>
    </lineage>
</organism>
<accession>A0A453HC74</accession>
<reference evidence="1" key="3">
    <citation type="journal article" date="2017" name="Nature">
        <title>Genome sequence of the progenitor of the wheat D genome Aegilops tauschii.</title>
        <authorList>
            <person name="Luo M.C."/>
            <person name="Gu Y.Q."/>
            <person name="Puiu D."/>
            <person name="Wang H."/>
            <person name="Twardziok S.O."/>
            <person name="Deal K.R."/>
            <person name="Huo N."/>
            <person name="Zhu T."/>
            <person name="Wang L."/>
            <person name="Wang Y."/>
            <person name="McGuire P.E."/>
            <person name="Liu S."/>
            <person name="Long H."/>
            <person name="Ramasamy R.K."/>
            <person name="Rodriguez J.C."/>
            <person name="Van S.L."/>
            <person name="Yuan L."/>
            <person name="Wang Z."/>
            <person name="Xia Z."/>
            <person name="Xiao L."/>
            <person name="Anderson O.D."/>
            <person name="Ouyang S."/>
            <person name="Liang Y."/>
            <person name="Zimin A.V."/>
            <person name="Pertea G."/>
            <person name="Qi P."/>
            <person name="Bennetzen J.L."/>
            <person name="Dai X."/>
            <person name="Dawson M.W."/>
            <person name="Muller H.G."/>
            <person name="Kugler K."/>
            <person name="Rivarola-Duarte L."/>
            <person name="Spannagl M."/>
            <person name="Mayer K.F.X."/>
            <person name="Lu F.H."/>
            <person name="Bevan M.W."/>
            <person name="Leroy P."/>
            <person name="Li P."/>
            <person name="You F.M."/>
            <person name="Sun Q."/>
            <person name="Liu Z."/>
            <person name="Lyons E."/>
            <person name="Wicker T."/>
            <person name="Salzberg S.L."/>
            <person name="Devos K.M."/>
            <person name="Dvorak J."/>
        </authorList>
    </citation>
    <scope>NUCLEOTIDE SEQUENCE [LARGE SCALE GENOMIC DNA]</scope>
    <source>
        <strain evidence="1">cv. AL8/78</strain>
    </source>
</reference>
<reference evidence="1" key="4">
    <citation type="submission" date="2019-03" db="UniProtKB">
        <authorList>
            <consortium name="EnsemblPlants"/>
        </authorList>
    </citation>
    <scope>IDENTIFICATION</scope>
</reference>
<dbReference type="Proteomes" id="UP000015105">
    <property type="component" value="Chromosome 4D"/>
</dbReference>
<reference evidence="2" key="2">
    <citation type="journal article" date="2017" name="Nat. Plants">
        <title>The Aegilops tauschii genome reveals multiple impacts of transposons.</title>
        <authorList>
            <person name="Zhao G."/>
            <person name="Zou C."/>
            <person name="Li K."/>
            <person name="Wang K."/>
            <person name="Li T."/>
            <person name="Gao L."/>
            <person name="Zhang X."/>
            <person name="Wang H."/>
            <person name="Yang Z."/>
            <person name="Liu X."/>
            <person name="Jiang W."/>
            <person name="Mao L."/>
            <person name="Kong X."/>
            <person name="Jiao Y."/>
            <person name="Jia J."/>
        </authorList>
    </citation>
    <scope>NUCLEOTIDE SEQUENCE [LARGE SCALE GENOMIC DNA]</scope>
    <source>
        <strain evidence="2">cv. AL8/78</strain>
    </source>
</reference>
<sequence length="113" mass="12545">HSPERHIVPPKVRDRRHPRPWPWASPAICIPFSTHPTPRARCHSILSSTSRQSPCSSKMGSPGSCCSASSRCAMGVVSCRRCRLPRPWRKCRGWRWPATAASSISRSSPTTSV</sequence>
<evidence type="ECO:0000313" key="2">
    <source>
        <dbReference type="Proteomes" id="UP000015105"/>
    </source>
</evidence>
<protein>
    <submittedName>
        <fullName evidence="1">Uncharacterized protein</fullName>
    </submittedName>
</protein>